<accession>A0A3P7VVG1</accession>
<dbReference type="GO" id="GO:0030246">
    <property type="term" value="F:carbohydrate binding"/>
    <property type="evidence" value="ECO:0007669"/>
    <property type="project" value="UniProtKB-UniRule"/>
</dbReference>
<dbReference type="PROSITE" id="PS51304">
    <property type="entry name" value="GALECTIN"/>
    <property type="match status" value="1"/>
</dbReference>
<sequence>MANAKVATFAHRVPFGPVDIIEVNGEATLIGFHFLGCRPDGCGYPSVSDSFQVTRNACIGGNWGQEERQGQFPFQRDRGFDLSIANQPNGLHIFANNARFATFNHRGSAPISDYTGLKISGDVRMLMVRTAP</sequence>
<dbReference type="InterPro" id="IPR044156">
    <property type="entry name" value="Galectin-like"/>
</dbReference>
<dbReference type="SMART" id="SM00276">
    <property type="entry name" value="GLECT"/>
    <property type="match status" value="1"/>
</dbReference>
<evidence type="ECO:0000256" key="2">
    <source>
        <dbReference type="RuleBase" id="RU102079"/>
    </source>
</evidence>
<name>A0A3P7VVG1_HELPZ</name>
<dbReference type="CDD" id="cd00070">
    <property type="entry name" value="GLECT"/>
    <property type="match status" value="1"/>
</dbReference>
<evidence type="ECO:0000259" key="3">
    <source>
        <dbReference type="PROSITE" id="PS51304"/>
    </source>
</evidence>
<dbReference type="GO" id="GO:0016936">
    <property type="term" value="F:galactoside binding"/>
    <property type="evidence" value="ECO:0007669"/>
    <property type="project" value="TreeGrafter"/>
</dbReference>
<dbReference type="InterPro" id="IPR013320">
    <property type="entry name" value="ConA-like_dom_sf"/>
</dbReference>
<proteinExistence type="predicted"/>
<dbReference type="OrthoDB" id="6251307at2759"/>
<reference evidence="4" key="1">
    <citation type="submission" date="2018-11" db="EMBL/GenBank/DDBJ databases">
        <authorList>
            <consortium name="Pathogen Informatics"/>
        </authorList>
    </citation>
    <scope>NUCLEOTIDE SEQUENCE [LARGE SCALE GENOMIC DNA]</scope>
</reference>
<dbReference type="Gene3D" id="2.60.120.200">
    <property type="match status" value="1"/>
</dbReference>
<dbReference type="SMART" id="SM00908">
    <property type="entry name" value="Gal-bind_lectin"/>
    <property type="match status" value="1"/>
</dbReference>
<evidence type="ECO:0000256" key="1">
    <source>
        <dbReference type="ARBA" id="ARBA00022734"/>
    </source>
</evidence>
<feature type="domain" description="Galectin" evidence="3">
    <location>
        <begin position="1"/>
        <end position="131"/>
    </location>
</feature>
<dbReference type="PANTHER" id="PTHR11346">
    <property type="entry name" value="GALECTIN"/>
    <property type="match status" value="1"/>
</dbReference>
<gene>
    <name evidence="4" type="ORF">HPBE_LOCUS3455</name>
</gene>
<dbReference type="SUPFAM" id="SSF49899">
    <property type="entry name" value="Concanavalin A-like lectins/glucanases"/>
    <property type="match status" value="1"/>
</dbReference>
<evidence type="ECO:0000313" key="4">
    <source>
        <dbReference type="EMBL" id="VDO35273.1"/>
    </source>
</evidence>
<dbReference type="AlphaFoldDB" id="A0A3P7VVG1"/>
<dbReference type="Pfam" id="PF00337">
    <property type="entry name" value="Gal-bind_lectin"/>
    <property type="match status" value="1"/>
</dbReference>
<dbReference type="PANTHER" id="PTHR11346:SF116">
    <property type="entry name" value="GALECTIN"/>
    <property type="match status" value="1"/>
</dbReference>
<keyword evidence="1 2" id="KW-0430">Lectin</keyword>
<protein>
    <recommendedName>
        <fullName evidence="2">Galectin</fullName>
    </recommendedName>
</protein>
<dbReference type="InterPro" id="IPR001079">
    <property type="entry name" value="Galectin_CRD"/>
</dbReference>
<organism evidence="4">
    <name type="scientific">Heligmosomoides polygyrus</name>
    <name type="common">Parasitic roundworm</name>
    <dbReference type="NCBI Taxonomy" id="6339"/>
    <lineage>
        <taxon>Eukaryota</taxon>
        <taxon>Metazoa</taxon>
        <taxon>Ecdysozoa</taxon>
        <taxon>Nematoda</taxon>
        <taxon>Chromadorea</taxon>
        <taxon>Rhabditida</taxon>
        <taxon>Rhabditina</taxon>
        <taxon>Rhabditomorpha</taxon>
        <taxon>Strongyloidea</taxon>
        <taxon>Heligmosomidae</taxon>
        <taxon>Heligmosomoides</taxon>
    </lineage>
</organism>
<dbReference type="EMBL" id="UZAH01009195">
    <property type="protein sequence ID" value="VDO35273.1"/>
    <property type="molecule type" value="Genomic_DNA"/>
</dbReference>